<proteinExistence type="predicted"/>
<dbReference type="Proteomes" id="UP000728032">
    <property type="component" value="Unassembled WGS sequence"/>
</dbReference>
<evidence type="ECO:0000313" key="4">
    <source>
        <dbReference type="Proteomes" id="UP000728032"/>
    </source>
</evidence>
<keyword evidence="4" id="KW-1185">Reference proteome</keyword>
<dbReference type="PANTHER" id="PTHR13802:SF52">
    <property type="entry name" value="MUCIN-4"/>
    <property type="match status" value="1"/>
</dbReference>
<dbReference type="EMBL" id="OC932088">
    <property type="protein sequence ID" value="CAD7659382.1"/>
    <property type="molecule type" value="Genomic_DNA"/>
</dbReference>
<feature type="non-terminal residue" evidence="3">
    <location>
        <position position="1"/>
    </location>
</feature>
<keyword evidence="1" id="KW-1015">Disulfide bond</keyword>
<gene>
    <name evidence="3" type="ORF">ONB1V03_LOCUS15978</name>
</gene>
<accession>A0A7R9MFP3</accession>
<dbReference type="GO" id="GO:0007160">
    <property type="term" value="P:cell-matrix adhesion"/>
    <property type="evidence" value="ECO:0007669"/>
    <property type="project" value="InterPro"/>
</dbReference>
<sequence length="381" mass="44398">MGRCAQDRVSPIFIPGNARPVARVGPQILGDMIQFRQELMYPYNLSDFTEITSAKPLHDQPLPFRLPFFGFWDGYLAFNKGLLSYKFPVKFPFVPNDNFMEEDPSMIAPWFAQQDIPTEVPHAGVYLKIVNLESELNITLRDRIYYDFREGMIGAFDFKPKFALIITWRNMTMVNRRPEMPLVTNTYQCMLATDEIRTYAMFNYEQIQWITHQDNYEGLKGSAAYVGFNAGNTTRTYEFRPYSQNRRILYLTTRGWGNGLRGRYFFQINEVWPGACIEKDLDRNLPDRLPLTFFPRVGAMLGGTLVNFTGPCLQPTSIITCKFENWQTPGIYRDFNHATYDRTLFLGRYYKQPPDIADDDIVVLENADRLEEPLSLDIKWK</sequence>
<dbReference type="OrthoDB" id="6406881at2759"/>
<dbReference type="PANTHER" id="PTHR13802">
    <property type="entry name" value="MUCIN 4-RELATED"/>
    <property type="match status" value="1"/>
</dbReference>
<evidence type="ECO:0000256" key="1">
    <source>
        <dbReference type="ARBA" id="ARBA00023157"/>
    </source>
</evidence>
<reference evidence="3" key="1">
    <citation type="submission" date="2020-11" db="EMBL/GenBank/DDBJ databases">
        <authorList>
            <person name="Tran Van P."/>
        </authorList>
    </citation>
    <scope>NUCLEOTIDE SEQUENCE</scope>
</reference>
<name>A0A7R9MFP3_9ACAR</name>
<evidence type="ECO:0000313" key="3">
    <source>
        <dbReference type="EMBL" id="CAD7659382.1"/>
    </source>
</evidence>
<dbReference type="InterPro" id="IPR051495">
    <property type="entry name" value="Epithelial_Barrier/Signaling"/>
</dbReference>
<dbReference type="InterPro" id="IPR003886">
    <property type="entry name" value="NIDO_dom"/>
</dbReference>
<dbReference type="EMBL" id="CAJPVJ010017263">
    <property type="protein sequence ID" value="CAG2176544.1"/>
    <property type="molecule type" value="Genomic_DNA"/>
</dbReference>
<dbReference type="PROSITE" id="PS51220">
    <property type="entry name" value="NIDO"/>
    <property type="match status" value="1"/>
</dbReference>
<protein>
    <recommendedName>
        <fullName evidence="2">NIDO domain-containing protein</fullName>
    </recommendedName>
</protein>
<evidence type="ECO:0000259" key="2">
    <source>
        <dbReference type="PROSITE" id="PS51220"/>
    </source>
</evidence>
<dbReference type="Pfam" id="PF06119">
    <property type="entry name" value="NIDO"/>
    <property type="match status" value="1"/>
</dbReference>
<feature type="domain" description="NIDO" evidence="2">
    <location>
        <begin position="109"/>
        <end position="271"/>
    </location>
</feature>
<dbReference type="AlphaFoldDB" id="A0A7R9MFP3"/>
<organism evidence="3">
    <name type="scientific">Oppiella nova</name>
    <dbReference type="NCBI Taxonomy" id="334625"/>
    <lineage>
        <taxon>Eukaryota</taxon>
        <taxon>Metazoa</taxon>
        <taxon>Ecdysozoa</taxon>
        <taxon>Arthropoda</taxon>
        <taxon>Chelicerata</taxon>
        <taxon>Arachnida</taxon>
        <taxon>Acari</taxon>
        <taxon>Acariformes</taxon>
        <taxon>Sarcoptiformes</taxon>
        <taxon>Oribatida</taxon>
        <taxon>Brachypylina</taxon>
        <taxon>Oppioidea</taxon>
        <taxon>Oppiidae</taxon>
        <taxon>Oppiella</taxon>
    </lineage>
</organism>
<dbReference type="SMART" id="SM00539">
    <property type="entry name" value="NIDO"/>
    <property type="match status" value="1"/>
</dbReference>